<dbReference type="Proteomes" id="UP000070700">
    <property type="component" value="Unassembled WGS sequence"/>
</dbReference>
<dbReference type="EMBL" id="KQ947404">
    <property type="protein sequence ID" value="KUJ24691.1"/>
    <property type="molecule type" value="Genomic_DNA"/>
</dbReference>
<evidence type="ECO:0000313" key="3">
    <source>
        <dbReference type="Proteomes" id="UP000070700"/>
    </source>
</evidence>
<evidence type="ECO:0000313" key="2">
    <source>
        <dbReference type="EMBL" id="KUJ24691.1"/>
    </source>
</evidence>
<feature type="chain" id="PRO_5008268681" evidence="1">
    <location>
        <begin position="22"/>
        <end position="226"/>
    </location>
</feature>
<dbReference type="InParanoid" id="A0A194XWZ9"/>
<dbReference type="GeneID" id="28828913"/>
<keyword evidence="3" id="KW-1185">Reference proteome</keyword>
<name>A0A194XWZ9_MOLSC</name>
<dbReference type="STRING" id="149040.A0A194XWZ9"/>
<proteinExistence type="predicted"/>
<feature type="signal peptide" evidence="1">
    <location>
        <begin position="1"/>
        <end position="21"/>
    </location>
</feature>
<organism evidence="2 3">
    <name type="scientific">Mollisia scopiformis</name>
    <name type="common">Conifer needle endophyte fungus</name>
    <name type="synonym">Phialocephala scopiformis</name>
    <dbReference type="NCBI Taxonomy" id="149040"/>
    <lineage>
        <taxon>Eukaryota</taxon>
        <taxon>Fungi</taxon>
        <taxon>Dikarya</taxon>
        <taxon>Ascomycota</taxon>
        <taxon>Pezizomycotina</taxon>
        <taxon>Leotiomycetes</taxon>
        <taxon>Helotiales</taxon>
        <taxon>Mollisiaceae</taxon>
        <taxon>Mollisia</taxon>
    </lineage>
</organism>
<dbReference type="PANTHER" id="PTHR35605:SF1">
    <property type="entry name" value="ECP2 EFFECTOR PROTEIN DOMAIN-CONTAINING PROTEIN-RELATED"/>
    <property type="match status" value="1"/>
</dbReference>
<dbReference type="OrthoDB" id="3552888at2759"/>
<keyword evidence="1" id="KW-0732">Signal</keyword>
<dbReference type="RefSeq" id="XP_018079046.1">
    <property type="nucleotide sequence ID" value="XM_018219187.1"/>
</dbReference>
<dbReference type="PANTHER" id="PTHR35605">
    <property type="entry name" value="ECP2 EFFECTOR PROTEIN DOMAIN-CONTAINING PROTEIN-RELATED"/>
    <property type="match status" value="1"/>
</dbReference>
<dbReference type="AlphaFoldDB" id="A0A194XWZ9"/>
<reference evidence="2 3" key="1">
    <citation type="submission" date="2015-10" db="EMBL/GenBank/DDBJ databases">
        <title>Full genome of DAOMC 229536 Phialocephala scopiformis, a fungal endophyte of spruce producing the potent anti-insectan compound rugulosin.</title>
        <authorList>
            <consortium name="DOE Joint Genome Institute"/>
            <person name="Walker A.K."/>
            <person name="Frasz S.L."/>
            <person name="Seifert K.A."/>
            <person name="Miller J.D."/>
            <person name="Mondo S.J."/>
            <person name="Labutti K."/>
            <person name="Lipzen A."/>
            <person name="Dockter R."/>
            <person name="Kennedy M."/>
            <person name="Grigoriev I.V."/>
            <person name="Spatafora J.W."/>
        </authorList>
    </citation>
    <scope>NUCLEOTIDE SEQUENCE [LARGE SCALE GENOMIC DNA]</scope>
    <source>
        <strain evidence="2 3">CBS 120377</strain>
    </source>
</reference>
<evidence type="ECO:0000256" key="1">
    <source>
        <dbReference type="SAM" id="SignalP"/>
    </source>
</evidence>
<accession>A0A194XWZ9</accession>
<gene>
    <name evidence="2" type="ORF">LY89DRAFT_727709</name>
</gene>
<sequence length="226" mass="25106">MAFSITYLLAITFAFVSLSLTASIPGLKATTDPAIFSGYGSNYTSGKMTFNGTIHGVDFEMNGTAQEIYARFTASYPEIVALHPPEKQNDTYAAFDNNPVNLDKRSKMLPPLCIPVAGQNWQWTLYSPIDAGIKYLKNLQGGCAVGARSCVRISCSYNGAIYLCNDNNYAIAPSCYYLATYAEDISRDCWIRWHWKAYVGGQEFDTDNYNVVVRLDVDGKQTREAE</sequence>
<protein>
    <submittedName>
        <fullName evidence="2">Uncharacterized protein</fullName>
    </submittedName>
</protein>
<dbReference type="KEGG" id="psco:LY89DRAFT_727709"/>